<protein>
    <submittedName>
        <fullName evidence="2">Uncharacterized protein</fullName>
    </submittedName>
</protein>
<name>A0AAV1KH95_9NEOP</name>
<feature type="transmembrane region" description="Helical" evidence="1">
    <location>
        <begin position="129"/>
        <end position="156"/>
    </location>
</feature>
<sequence>MGLPHITTFCWCMGLEVGSKVIGYIHLFASFTMMVLCSVSAASARAYVGSAADGEERVYSRWFVAALAAAIASALHVLLALTLLLAVHKRSTVTLRTWVCVMCVLYVAAILYVLGSMIAFGAHGSGSDIFVSFLEGALFFGILAYCILCVNSYYLVLKCNEDMEGPPKTEY</sequence>
<keyword evidence="3" id="KW-1185">Reference proteome</keyword>
<gene>
    <name evidence="2" type="ORF">PARMNEM_LOCUS3967</name>
</gene>
<reference evidence="2 3" key="1">
    <citation type="submission" date="2023-11" db="EMBL/GenBank/DDBJ databases">
        <authorList>
            <person name="Hedman E."/>
            <person name="Englund M."/>
            <person name="Stromberg M."/>
            <person name="Nyberg Akerstrom W."/>
            <person name="Nylinder S."/>
            <person name="Jareborg N."/>
            <person name="Kallberg Y."/>
            <person name="Kronander E."/>
        </authorList>
    </citation>
    <scope>NUCLEOTIDE SEQUENCE [LARGE SCALE GENOMIC DNA]</scope>
</reference>
<dbReference type="Proteomes" id="UP001314205">
    <property type="component" value="Unassembled WGS sequence"/>
</dbReference>
<keyword evidence="1" id="KW-0812">Transmembrane</keyword>
<organism evidence="2 3">
    <name type="scientific">Parnassius mnemosyne</name>
    <name type="common">clouded apollo</name>
    <dbReference type="NCBI Taxonomy" id="213953"/>
    <lineage>
        <taxon>Eukaryota</taxon>
        <taxon>Metazoa</taxon>
        <taxon>Ecdysozoa</taxon>
        <taxon>Arthropoda</taxon>
        <taxon>Hexapoda</taxon>
        <taxon>Insecta</taxon>
        <taxon>Pterygota</taxon>
        <taxon>Neoptera</taxon>
        <taxon>Endopterygota</taxon>
        <taxon>Lepidoptera</taxon>
        <taxon>Glossata</taxon>
        <taxon>Ditrysia</taxon>
        <taxon>Papilionoidea</taxon>
        <taxon>Papilionidae</taxon>
        <taxon>Parnassiinae</taxon>
        <taxon>Parnassini</taxon>
        <taxon>Parnassius</taxon>
        <taxon>Driopa</taxon>
    </lineage>
</organism>
<evidence type="ECO:0000256" key="1">
    <source>
        <dbReference type="SAM" id="Phobius"/>
    </source>
</evidence>
<dbReference type="PANTHER" id="PTHR36694:SF11">
    <property type="entry name" value="LP21121P-RELATED"/>
    <property type="match status" value="1"/>
</dbReference>
<dbReference type="AlphaFoldDB" id="A0AAV1KH95"/>
<evidence type="ECO:0000313" key="3">
    <source>
        <dbReference type="Proteomes" id="UP001314205"/>
    </source>
</evidence>
<dbReference type="PANTHER" id="PTHR36694">
    <property type="entry name" value="PASIFLORA 1, ISOFORM A-RELATED"/>
    <property type="match status" value="1"/>
</dbReference>
<dbReference type="EMBL" id="CAVLGL010000046">
    <property type="protein sequence ID" value="CAK1582440.1"/>
    <property type="molecule type" value="Genomic_DNA"/>
</dbReference>
<feature type="transmembrane region" description="Helical" evidence="1">
    <location>
        <begin position="21"/>
        <end position="42"/>
    </location>
</feature>
<accession>A0AAV1KH95</accession>
<keyword evidence="1" id="KW-1133">Transmembrane helix</keyword>
<evidence type="ECO:0000313" key="2">
    <source>
        <dbReference type="EMBL" id="CAK1582440.1"/>
    </source>
</evidence>
<keyword evidence="1" id="KW-0472">Membrane</keyword>
<feature type="transmembrane region" description="Helical" evidence="1">
    <location>
        <begin position="62"/>
        <end position="86"/>
    </location>
</feature>
<proteinExistence type="predicted"/>
<comment type="caution">
    <text evidence="2">The sequence shown here is derived from an EMBL/GenBank/DDBJ whole genome shotgun (WGS) entry which is preliminary data.</text>
</comment>
<feature type="transmembrane region" description="Helical" evidence="1">
    <location>
        <begin position="98"/>
        <end position="123"/>
    </location>
</feature>